<feature type="domain" description="SnoaL-like" evidence="1">
    <location>
        <begin position="21"/>
        <end position="127"/>
    </location>
</feature>
<reference evidence="3" key="1">
    <citation type="journal article" date="2019" name="Int. J. Syst. Evol. Microbiol.">
        <title>The Global Catalogue of Microorganisms (GCM) 10K type strain sequencing project: providing services to taxonomists for standard genome sequencing and annotation.</title>
        <authorList>
            <consortium name="The Broad Institute Genomics Platform"/>
            <consortium name="The Broad Institute Genome Sequencing Center for Infectious Disease"/>
            <person name="Wu L."/>
            <person name="Ma J."/>
        </authorList>
    </citation>
    <scope>NUCLEOTIDE SEQUENCE [LARGE SCALE GENOMIC DNA]</scope>
    <source>
        <strain evidence="3">TBRC 5832</strain>
    </source>
</reference>
<dbReference type="SUPFAM" id="SSF54427">
    <property type="entry name" value="NTF2-like"/>
    <property type="match status" value="1"/>
</dbReference>
<proteinExistence type="predicted"/>
<name>A0ABV8J5X8_9ACTN</name>
<gene>
    <name evidence="2" type="ORF">ACFO0C_44465</name>
</gene>
<sequence length="137" mass="15312">MGQTEDFLADVLPRLRAAEFALHTGDASLRNELWSHRDPVTLFGAEVNRTGWAELEPTFHWIAGRFSACTSLEYEIIAAGADGDLAYLVAIERMTATANGIPTTYALRATTIFRREDGAWRVVHRHGDPHREPPVRP</sequence>
<dbReference type="Proteomes" id="UP001595867">
    <property type="component" value="Unassembled WGS sequence"/>
</dbReference>
<dbReference type="Pfam" id="PF13474">
    <property type="entry name" value="SnoaL_3"/>
    <property type="match status" value="1"/>
</dbReference>
<dbReference type="InterPro" id="IPR032710">
    <property type="entry name" value="NTF2-like_dom_sf"/>
</dbReference>
<comment type="caution">
    <text evidence="2">The sequence shown here is derived from an EMBL/GenBank/DDBJ whole genome shotgun (WGS) entry which is preliminary data.</text>
</comment>
<organism evidence="2 3">
    <name type="scientific">Actinoplanes subglobosus</name>
    <dbReference type="NCBI Taxonomy" id="1547892"/>
    <lineage>
        <taxon>Bacteria</taxon>
        <taxon>Bacillati</taxon>
        <taxon>Actinomycetota</taxon>
        <taxon>Actinomycetes</taxon>
        <taxon>Micromonosporales</taxon>
        <taxon>Micromonosporaceae</taxon>
        <taxon>Actinoplanes</taxon>
    </lineage>
</organism>
<dbReference type="RefSeq" id="WP_378072909.1">
    <property type="nucleotide sequence ID" value="NZ_JBHSBL010000030.1"/>
</dbReference>
<evidence type="ECO:0000313" key="3">
    <source>
        <dbReference type="Proteomes" id="UP001595867"/>
    </source>
</evidence>
<accession>A0ABV8J5X8</accession>
<evidence type="ECO:0000313" key="2">
    <source>
        <dbReference type="EMBL" id="MFC4072033.1"/>
    </source>
</evidence>
<keyword evidence="3" id="KW-1185">Reference proteome</keyword>
<evidence type="ECO:0000259" key="1">
    <source>
        <dbReference type="Pfam" id="PF13474"/>
    </source>
</evidence>
<dbReference type="EMBL" id="JBHSBL010000030">
    <property type="protein sequence ID" value="MFC4072033.1"/>
    <property type="molecule type" value="Genomic_DNA"/>
</dbReference>
<dbReference type="InterPro" id="IPR037401">
    <property type="entry name" value="SnoaL-like"/>
</dbReference>
<protein>
    <submittedName>
        <fullName evidence="2">YybH family protein</fullName>
    </submittedName>
</protein>
<dbReference type="Gene3D" id="3.10.450.50">
    <property type="match status" value="1"/>
</dbReference>